<dbReference type="Proteomes" id="UP000587527">
    <property type="component" value="Unassembled WGS sequence"/>
</dbReference>
<feature type="transmembrane region" description="Helical" evidence="1">
    <location>
        <begin position="23"/>
        <end position="42"/>
    </location>
</feature>
<evidence type="ECO:0000313" key="2">
    <source>
        <dbReference type="EMBL" id="MBB5872289.1"/>
    </source>
</evidence>
<keyword evidence="1" id="KW-1133">Transmembrane helix</keyword>
<keyword evidence="3" id="KW-1185">Reference proteome</keyword>
<sequence>MDQPSGITLADAAADGPPWARRIVILPTFAVLALVGGLLPSFSVVANLYVLVIGSVIAWIGFTRRLPQRTVPNRVGRGVLWWLLPIGVFVIFETTTFVGGSTYEYPTLSLLADPLLDAYLPRAALYFAWLAGFWGLCRR</sequence>
<keyword evidence="1" id="KW-0812">Transmembrane</keyword>
<dbReference type="AlphaFoldDB" id="A0A841BYV4"/>
<organism evidence="2 3">
    <name type="scientific">Allocatelliglobosispora scoriae</name>
    <dbReference type="NCBI Taxonomy" id="643052"/>
    <lineage>
        <taxon>Bacteria</taxon>
        <taxon>Bacillati</taxon>
        <taxon>Actinomycetota</taxon>
        <taxon>Actinomycetes</taxon>
        <taxon>Micromonosporales</taxon>
        <taxon>Micromonosporaceae</taxon>
        <taxon>Allocatelliglobosispora</taxon>
    </lineage>
</organism>
<evidence type="ECO:0000313" key="3">
    <source>
        <dbReference type="Proteomes" id="UP000587527"/>
    </source>
</evidence>
<name>A0A841BYV4_9ACTN</name>
<feature type="transmembrane region" description="Helical" evidence="1">
    <location>
        <begin position="119"/>
        <end position="137"/>
    </location>
</feature>
<gene>
    <name evidence="2" type="ORF">F4553_005723</name>
</gene>
<evidence type="ECO:0000256" key="1">
    <source>
        <dbReference type="SAM" id="Phobius"/>
    </source>
</evidence>
<protein>
    <submittedName>
        <fullName evidence="2">Uncharacterized protein</fullName>
    </submittedName>
</protein>
<accession>A0A841BYV4</accession>
<keyword evidence="1" id="KW-0472">Membrane</keyword>
<reference evidence="2 3" key="1">
    <citation type="submission" date="2020-08" db="EMBL/GenBank/DDBJ databases">
        <title>Sequencing the genomes of 1000 actinobacteria strains.</title>
        <authorList>
            <person name="Klenk H.-P."/>
        </authorList>
    </citation>
    <scope>NUCLEOTIDE SEQUENCE [LARGE SCALE GENOMIC DNA]</scope>
    <source>
        <strain evidence="2 3">DSM 45362</strain>
    </source>
</reference>
<dbReference type="EMBL" id="JACHMN010000003">
    <property type="protein sequence ID" value="MBB5872289.1"/>
    <property type="molecule type" value="Genomic_DNA"/>
</dbReference>
<feature type="transmembrane region" description="Helical" evidence="1">
    <location>
        <begin position="79"/>
        <end position="99"/>
    </location>
</feature>
<dbReference type="RefSeq" id="WP_184841755.1">
    <property type="nucleotide sequence ID" value="NZ_JACHMN010000003.1"/>
</dbReference>
<proteinExistence type="predicted"/>
<comment type="caution">
    <text evidence="2">The sequence shown here is derived from an EMBL/GenBank/DDBJ whole genome shotgun (WGS) entry which is preliminary data.</text>
</comment>